<feature type="compositionally biased region" description="Acidic residues" evidence="7">
    <location>
        <begin position="1542"/>
        <end position="1551"/>
    </location>
</feature>
<feature type="compositionally biased region" description="Polar residues" evidence="7">
    <location>
        <begin position="1452"/>
        <end position="1468"/>
    </location>
</feature>
<evidence type="ECO:0000256" key="3">
    <source>
        <dbReference type="ARBA" id="ARBA00022786"/>
    </source>
</evidence>
<dbReference type="Proteomes" id="UP001177023">
    <property type="component" value="Unassembled WGS sequence"/>
</dbReference>
<dbReference type="PROSITE" id="PS50237">
    <property type="entry name" value="HECT"/>
    <property type="match status" value="1"/>
</dbReference>
<accession>A0AA36G016</accession>
<evidence type="ECO:0000256" key="2">
    <source>
        <dbReference type="ARBA" id="ARBA00022771"/>
    </source>
</evidence>
<dbReference type="Pfam" id="PF00658">
    <property type="entry name" value="MLLE"/>
    <property type="match status" value="1"/>
</dbReference>
<evidence type="ECO:0000313" key="12">
    <source>
        <dbReference type="EMBL" id="CAJ0573357.1"/>
    </source>
</evidence>
<keyword evidence="13" id="KW-1185">Reference proteome</keyword>
<feature type="domain" description="UBA" evidence="8">
    <location>
        <begin position="162"/>
        <end position="204"/>
    </location>
</feature>
<dbReference type="Gene3D" id="1.10.8.10">
    <property type="entry name" value="DNA helicase RuvA subunit, C-terminal domain"/>
    <property type="match status" value="1"/>
</dbReference>
<keyword evidence="1" id="KW-0479">Metal-binding</keyword>
<evidence type="ECO:0000256" key="5">
    <source>
        <dbReference type="PROSITE-ProRule" id="PRU00104"/>
    </source>
</evidence>
<feature type="compositionally biased region" description="Acidic residues" evidence="7">
    <location>
        <begin position="1505"/>
        <end position="1523"/>
    </location>
</feature>
<dbReference type="InterPro" id="IPR035983">
    <property type="entry name" value="Hect_E3_ubiquitin_ligase"/>
</dbReference>
<dbReference type="InterPro" id="IPR015940">
    <property type="entry name" value="UBA"/>
</dbReference>
<dbReference type="Gene3D" id="1.10.1900.10">
    <property type="entry name" value="c-terminal domain of poly(a) binding protein"/>
    <property type="match status" value="1"/>
</dbReference>
<dbReference type="PROSITE" id="PS51309">
    <property type="entry name" value="PABC"/>
    <property type="match status" value="1"/>
</dbReference>
<protein>
    <recommendedName>
        <fullName evidence="14">E3 ubiquitin-protein ligase UBR5</fullName>
    </recommendedName>
</protein>
<dbReference type="InterPro" id="IPR000569">
    <property type="entry name" value="HECT_dom"/>
</dbReference>
<dbReference type="SMART" id="SM00517">
    <property type="entry name" value="PolyA"/>
    <property type="match status" value="1"/>
</dbReference>
<dbReference type="SMART" id="SM00396">
    <property type="entry name" value="ZnF_UBR1"/>
    <property type="match status" value="1"/>
</dbReference>
<keyword evidence="3 5" id="KW-0833">Ubl conjugation pathway</keyword>
<feature type="zinc finger region" description="UBR-type" evidence="6">
    <location>
        <begin position="1011"/>
        <end position="1079"/>
    </location>
</feature>
<feature type="compositionally biased region" description="Polar residues" evidence="7">
    <location>
        <begin position="1571"/>
        <end position="1589"/>
    </location>
</feature>
<dbReference type="GO" id="GO:0005737">
    <property type="term" value="C:cytoplasm"/>
    <property type="evidence" value="ECO:0007669"/>
    <property type="project" value="TreeGrafter"/>
</dbReference>
<feature type="compositionally biased region" description="Basic and acidic residues" evidence="7">
    <location>
        <begin position="256"/>
        <end position="270"/>
    </location>
</feature>
<evidence type="ECO:0000259" key="9">
    <source>
        <dbReference type="PROSITE" id="PS50237"/>
    </source>
</evidence>
<evidence type="ECO:0000313" key="13">
    <source>
        <dbReference type="Proteomes" id="UP001177023"/>
    </source>
</evidence>
<feature type="compositionally biased region" description="Basic and acidic residues" evidence="7">
    <location>
        <begin position="1641"/>
        <end position="1651"/>
    </location>
</feature>
<keyword evidence="4" id="KW-0862">Zinc</keyword>
<feature type="region of interest" description="Disordered" evidence="7">
    <location>
        <begin position="856"/>
        <end position="877"/>
    </location>
</feature>
<dbReference type="EMBL" id="CATQJA010002618">
    <property type="protein sequence ID" value="CAJ0573357.1"/>
    <property type="molecule type" value="Genomic_DNA"/>
</dbReference>
<organism evidence="12 13">
    <name type="scientific">Mesorhabditis spiculigera</name>
    <dbReference type="NCBI Taxonomy" id="96644"/>
    <lineage>
        <taxon>Eukaryota</taxon>
        <taxon>Metazoa</taxon>
        <taxon>Ecdysozoa</taxon>
        <taxon>Nematoda</taxon>
        <taxon>Chromadorea</taxon>
        <taxon>Rhabditida</taxon>
        <taxon>Rhabditina</taxon>
        <taxon>Rhabditomorpha</taxon>
        <taxon>Rhabditoidea</taxon>
        <taxon>Rhabditidae</taxon>
        <taxon>Mesorhabditinae</taxon>
        <taxon>Mesorhabditis</taxon>
    </lineage>
</organism>
<dbReference type="SMART" id="SM00119">
    <property type="entry name" value="HECTc"/>
    <property type="match status" value="1"/>
</dbReference>
<feature type="compositionally biased region" description="Basic residues" evidence="7">
    <location>
        <begin position="1605"/>
        <end position="1617"/>
    </location>
</feature>
<dbReference type="GO" id="GO:0000209">
    <property type="term" value="P:protein polyubiquitination"/>
    <property type="evidence" value="ECO:0007669"/>
    <property type="project" value="TreeGrafter"/>
</dbReference>
<dbReference type="GO" id="GO:0003723">
    <property type="term" value="F:RNA binding"/>
    <property type="evidence" value="ECO:0007669"/>
    <property type="project" value="InterPro"/>
</dbReference>
<dbReference type="PANTHER" id="PTHR46276:SF1">
    <property type="entry name" value="E3 UBIQUITIN-PROTEIN LIGASE UBR5"/>
    <property type="match status" value="1"/>
</dbReference>
<feature type="region of interest" description="Disordered" evidence="7">
    <location>
        <begin position="527"/>
        <end position="553"/>
    </location>
</feature>
<feature type="domain" description="HECT" evidence="9">
    <location>
        <begin position="2223"/>
        <end position="2553"/>
    </location>
</feature>
<dbReference type="InterPro" id="IPR047503">
    <property type="entry name" value="UBR-box_UBR5"/>
</dbReference>
<evidence type="ECO:0000256" key="7">
    <source>
        <dbReference type="SAM" id="MobiDB-lite"/>
    </source>
</evidence>
<evidence type="ECO:0000256" key="1">
    <source>
        <dbReference type="ARBA" id="ARBA00022723"/>
    </source>
</evidence>
<dbReference type="InterPro" id="IPR024725">
    <property type="entry name" value="UBR5_UBA"/>
</dbReference>
<dbReference type="CDD" id="cd14423">
    <property type="entry name" value="CUE_UBR5"/>
    <property type="match status" value="1"/>
</dbReference>
<dbReference type="CDD" id="cd19675">
    <property type="entry name" value="UBR-box_UBR5"/>
    <property type="match status" value="1"/>
</dbReference>
<evidence type="ECO:0000259" key="10">
    <source>
        <dbReference type="PROSITE" id="PS51157"/>
    </source>
</evidence>
<proteinExistence type="predicted"/>
<dbReference type="GO" id="GO:0005634">
    <property type="term" value="C:nucleus"/>
    <property type="evidence" value="ECO:0007669"/>
    <property type="project" value="TreeGrafter"/>
</dbReference>
<dbReference type="GO" id="GO:0090263">
    <property type="term" value="P:positive regulation of canonical Wnt signaling pathway"/>
    <property type="evidence" value="ECO:0007669"/>
    <property type="project" value="TreeGrafter"/>
</dbReference>
<feature type="compositionally biased region" description="Acidic residues" evidence="7">
    <location>
        <begin position="1469"/>
        <end position="1499"/>
    </location>
</feature>
<feature type="compositionally biased region" description="Polar residues" evidence="7">
    <location>
        <begin position="1628"/>
        <end position="1637"/>
    </location>
</feature>
<dbReference type="InterPro" id="IPR002004">
    <property type="entry name" value="PABP_HYD_C"/>
</dbReference>
<evidence type="ECO:0000256" key="6">
    <source>
        <dbReference type="PROSITE-ProRule" id="PRU00508"/>
    </source>
</evidence>
<feature type="region of interest" description="Disordered" evidence="7">
    <location>
        <begin position="1376"/>
        <end position="1435"/>
    </location>
</feature>
<feature type="non-terminal residue" evidence="12">
    <location>
        <position position="2553"/>
    </location>
</feature>
<dbReference type="Pfam" id="PF00632">
    <property type="entry name" value="HECT"/>
    <property type="match status" value="1"/>
</dbReference>
<dbReference type="Gene3D" id="3.30.2410.10">
    <property type="entry name" value="Hect, E3 ligase catalytic domain"/>
    <property type="match status" value="1"/>
</dbReference>
<dbReference type="Gene3D" id="3.90.1750.10">
    <property type="entry name" value="Hect, E3 ligase catalytic domains"/>
    <property type="match status" value="1"/>
</dbReference>
<evidence type="ECO:0000256" key="4">
    <source>
        <dbReference type="ARBA" id="ARBA00022833"/>
    </source>
</evidence>
<dbReference type="FunFam" id="1.10.8.10:FF:000009">
    <property type="entry name" value="Putative E3 ubiquitin-protein ligase UBR5"/>
    <property type="match status" value="1"/>
</dbReference>
<comment type="caution">
    <text evidence="12">The sequence shown here is derived from an EMBL/GenBank/DDBJ whole genome shotgun (WGS) entry which is preliminary data.</text>
</comment>
<dbReference type="Pfam" id="PF11547">
    <property type="entry name" value="E3_UbLigase_EDD"/>
    <property type="match status" value="1"/>
</dbReference>
<feature type="compositionally biased region" description="Polar residues" evidence="7">
    <location>
        <begin position="1416"/>
        <end position="1432"/>
    </location>
</feature>
<dbReference type="PANTHER" id="PTHR46276">
    <property type="entry name" value="E3 UBIQUITIN-PROTEIN LIGASE UBR5"/>
    <property type="match status" value="1"/>
</dbReference>
<keyword evidence="2" id="KW-0863">Zinc-finger</keyword>
<dbReference type="InterPro" id="IPR003126">
    <property type="entry name" value="Znf_UBR"/>
</dbReference>
<feature type="compositionally biased region" description="Basic and acidic residues" evidence="7">
    <location>
        <begin position="1389"/>
        <end position="1398"/>
    </location>
</feature>
<dbReference type="PROSITE" id="PS51157">
    <property type="entry name" value="ZF_UBR"/>
    <property type="match status" value="1"/>
</dbReference>
<feature type="domain" description="UBR-type" evidence="10">
    <location>
        <begin position="1011"/>
        <end position="1079"/>
    </location>
</feature>
<gene>
    <name evidence="12" type="ORF">MSPICULIGERA_LOCUS11717</name>
</gene>
<feature type="active site" description="Glycyl thioester intermediate" evidence="5">
    <location>
        <position position="2522"/>
    </location>
</feature>
<evidence type="ECO:0000259" key="8">
    <source>
        <dbReference type="PROSITE" id="PS50030"/>
    </source>
</evidence>
<evidence type="ECO:0008006" key="14">
    <source>
        <dbReference type="Google" id="ProtNLM"/>
    </source>
</evidence>
<dbReference type="Gene3D" id="3.30.2160.10">
    <property type="entry name" value="Hect, E3 ligase catalytic domain"/>
    <property type="match status" value="1"/>
</dbReference>
<feature type="domain" description="PABC" evidence="11">
    <location>
        <begin position="2142"/>
        <end position="2220"/>
    </location>
</feature>
<dbReference type="GO" id="GO:0034450">
    <property type="term" value="F:ubiquitin-ubiquitin ligase activity"/>
    <property type="evidence" value="ECO:0007669"/>
    <property type="project" value="TreeGrafter"/>
</dbReference>
<feature type="region of interest" description="Disordered" evidence="7">
    <location>
        <begin position="1452"/>
        <end position="1659"/>
    </location>
</feature>
<dbReference type="PROSITE" id="PS50030">
    <property type="entry name" value="UBA"/>
    <property type="match status" value="1"/>
</dbReference>
<dbReference type="SUPFAM" id="SSF63570">
    <property type="entry name" value="PABC (PABP) domain"/>
    <property type="match status" value="1"/>
</dbReference>
<dbReference type="SUPFAM" id="SSF56204">
    <property type="entry name" value="Hect, E3 ligase catalytic domain"/>
    <property type="match status" value="1"/>
</dbReference>
<reference evidence="12" key="1">
    <citation type="submission" date="2023-06" db="EMBL/GenBank/DDBJ databases">
        <authorList>
            <person name="Delattre M."/>
        </authorList>
    </citation>
    <scope>NUCLEOTIDE SEQUENCE</scope>
    <source>
        <strain evidence="12">AF72</strain>
    </source>
</reference>
<dbReference type="InterPro" id="IPR036053">
    <property type="entry name" value="PABP-dom"/>
</dbReference>
<dbReference type="GO" id="GO:0008270">
    <property type="term" value="F:zinc ion binding"/>
    <property type="evidence" value="ECO:0007669"/>
    <property type="project" value="UniProtKB-KW"/>
</dbReference>
<evidence type="ECO:0000259" key="11">
    <source>
        <dbReference type="PROSITE" id="PS51309"/>
    </source>
</evidence>
<dbReference type="GO" id="GO:0043130">
    <property type="term" value="F:ubiquitin binding"/>
    <property type="evidence" value="ECO:0007669"/>
    <property type="project" value="InterPro"/>
</dbReference>
<feature type="region of interest" description="Disordered" evidence="7">
    <location>
        <begin position="255"/>
        <end position="274"/>
    </location>
</feature>
<name>A0AA36G016_9BILA</name>
<sequence length="2553" mass="284147">MNEPMDEGSSSSAAPVAPIGPEIFMLRYSLTAKEAEVHETFKSAAHRRNTGDRSARSIPALEALGLRLEDYVKTVVTPAYIFFLLKDGRVLRLGYSVENRSVSPPTRHPNAKATSASGSVAFAAPKSKLQFLSKYRRMLDVGRRDRASVLVDRTRPLLPASDVPEDLIAQAQVVLQGKSREVIVRELQRTNLNVNEAVNNLLSKDDDEDDDDAIGEVCIPEELLAVLDAQSMQLGGHEDYAPDLESAFMLQRGRAARRDAAHDKNKDKKNQSSYSEFTYDDKVGEWQAEDTEEAARLRFSDITACASEILGLAGGVVYGWSFTSQHGSSQPHSRASEAVGGSTVVRLISSYLRAAVLYEKPTREGVVREMASWLDPYLLPGKIGTALIQSLPAQPQIDRKAQGADVHFFCSDYFAGFITQNGYLHWCGVVPAAEKVHNFGKMRNKARKNWSRDSQAESEIAVGVEVRPKTSPLYEPGSVAVLLKDGQPRVGVLMEKVWSASETCRFRLIDEDKYSLDLAELQKEPLKAAAAPNNDQLPGSRKRRANDSNEPNYQEPWPISDCIFLYEQPHENVWIVVLHDKESKQCVTVDPRDPTWKDVPREEISVAHPKFKESRHHIRQVAHLQVRGTDDTLAFDSPKCMEPKRVTVRLPISYDRLCNAVADEKGIRCLVCSDGLYQLIRLSVTGKVLSKHSLPLTSSSVFASKEDLALEDMPIQPELVNFSKEDMVFIRSKPGSALILMWRDAEGGFRELSTYHQPLSPLQSLWIGQNVDEPVKNASVIILGLGPPTNGNLLQAVLDCDEEAVKASMAEICAGPAHDAQRQLGIYHDKDNLVAPTFTDIGGNVLHAAVALATSATNRDQADKGEEGAEGSKTMDQRWSRLLRSSSDSKRAAALAALGGLAKEKEQAEAGIKFPNEARQRQLSAMEIVKQLVQLPSKDLLEQMLKHKDCNGLNPFCAAIEQRAYTSARIIWEAAVKAEIKLDTLLEPPPNWFAPPEHSKSWPLFVLCYNDTCSFTWTGQDHINQDIFECRTCGLTGTLCCCTECAFTCHKGHDCSLKRTSPTAYCDCWEKCPCKALVAGNPEARLYLLKELLEKTDCYKFPNQNGQHIVYFLAKTIARQATEQLPWQKKIRPKSMIDNDAEPNTPEQNLEPPNFATKALNACLSNLDVVRHFASEQMNDGLLDKGRLDDIGNVAYGQRVRSEDLDATIFLMLTKCPTEYLNTLTHTLIKGLAKDHDSTAALICRLVRSILRIYVLLVNLSSTAAMVAAHGLFSTKQFTVEKDEKKSEDRFIIVNYRSLTGRGKSQELKPEIIIEAVSRSHKFLKCFLAYTSLEAAQMAAASIAPVLVGRARTVVPMSARPKETDVFNLIETTLMKTGNGKGRSSGDSPQKDPYRDTTESEQSDAETEDRRPASNRLLSTSSNLGPSTTAENANDGAGQAITESTGRHAIVLSTNSARVQRARSISYTSEDDTENEDNDDNDNENDDQDREGEHDDDQDENHGDEQEDQDMDDDDHEDMEIIDFDQMPSRAAIRTGIGLPPESDESDDDETRQEGQPPPPPNAGDEVRNAEQGSSSNDTNTNQVLNRLSSGAAAETVRPDVQMRRDRRRAIARRRHPSGIVNRFRTETMGTSGTMDTTADEAEKKPNEPKEPPATSISDSSRHLCSAFYVLARMAYEVEMVSAGTSLTNNSMNFIDECLAPAWRWLVEAMDATERQIKLAKARQQDLDVEPQALPQHLHEVPTVSAYFVDLMRTASGEQGEKFPTLDSALLRPLTLVADIFLARCRTLDLVQSLLSGVTEEERQKTAFFERGLEFCYPGIVQKADNSVSTEQWRLASNPLLLTPKYSRPNFYQHDSLKMTADQWNGFYADKLNLKIPEGGSNPPAYWTRASGLVVKQDIHILLPKPEPSLGLDCDATLNLLEVRAESRWATTLECLARNYHQDIFSICGQEITNSLMITGHASYNARAQFFSQKVFDNPGQATCRELVIEKLSRSHDKLVRSTVYQLNAQFTRRLGQKTAATPPLFTHKIKVGFENEPGEGSGVARAFYSALGEALMSLKNLPFEDLGWDNNEEFLYGGAPPEASPQKPSRSMIDYFGAIDEPSLIGRRFQLLPTRVSRSPKKSSRKLTLKLASAPYTPQRIAEPAPNVIDDSLTIRQVPDLADKLFNQVQAQYPQAAERITGLLVDMPVQEGVRMNINKDGCFRERLQEAVDLLKKGDAADRAMFESQAGEETTSAQEPVVPKMDTAPLFYQPSADQPVFALSPGAMSPIRLSAFRNVGRIIGLCLIQQHVFPLRLPRHVWKVILERPTSFHDLAFVDKELYNQLRTLIADLSGSQEGLAEKLDALQLDFVTTLPKEENDGQSPTTIELCPNGGQQRVTAENLQEYVHEIVKCRLTRDDLMKCYQSLQQGISDVIPSGYLAHLSPEDMTLLVNGIAEMDMGRLKRLTAFTDECRISPGEIETIRKWFWETVDRLSEREKQDLVFFWTGSATLPALDELFVPRPSIVIRSLSDAHLPSANTCISRIYLPQYSSKKILAAKLRTAIQVKVFGFV</sequence>